<gene>
    <name evidence="4" type="ORF">CD32_20910</name>
</gene>
<evidence type="ECO:0000313" key="5">
    <source>
        <dbReference type="Proteomes" id="UP000030437"/>
    </source>
</evidence>
<dbReference type="PROSITE" id="PS50977">
    <property type="entry name" value="HTH_TETR_2"/>
    <property type="match status" value="1"/>
</dbReference>
<dbReference type="InterPro" id="IPR023772">
    <property type="entry name" value="DNA-bd_HTH_TetR-type_CS"/>
</dbReference>
<evidence type="ECO:0000256" key="1">
    <source>
        <dbReference type="ARBA" id="ARBA00023125"/>
    </source>
</evidence>
<protein>
    <recommendedName>
        <fullName evidence="3">HTH tetR-type domain-containing protein</fullName>
    </recommendedName>
</protein>
<dbReference type="AlphaFoldDB" id="A0A0A3IG70"/>
<dbReference type="OrthoDB" id="9780939at2"/>
<dbReference type="Gene3D" id="1.10.357.10">
    <property type="entry name" value="Tetracycline Repressor, domain 2"/>
    <property type="match status" value="1"/>
</dbReference>
<dbReference type="Pfam" id="PF00440">
    <property type="entry name" value="TetR_N"/>
    <property type="match status" value="1"/>
</dbReference>
<dbReference type="PROSITE" id="PS01081">
    <property type="entry name" value="HTH_TETR_1"/>
    <property type="match status" value="1"/>
</dbReference>
<dbReference type="SUPFAM" id="SSF46689">
    <property type="entry name" value="Homeodomain-like"/>
    <property type="match status" value="1"/>
</dbReference>
<keyword evidence="5" id="KW-1185">Reference proteome</keyword>
<dbReference type="InterPro" id="IPR001647">
    <property type="entry name" value="HTH_TetR"/>
</dbReference>
<dbReference type="RefSeq" id="WP_052124991.1">
    <property type="nucleotide sequence ID" value="NZ_AVCX01000001.1"/>
</dbReference>
<dbReference type="PANTHER" id="PTHR30055:SF226">
    <property type="entry name" value="HTH-TYPE TRANSCRIPTIONAL REGULATOR PKSA"/>
    <property type="match status" value="1"/>
</dbReference>
<dbReference type="EMBL" id="JPVP01000060">
    <property type="protein sequence ID" value="KGR81793.1"/>
    <property type="molecule type" value="Genomic_DNA"/>
</dbReference>
<reference evidence="4 5" key="1">
    <citation type="submission" date="2014-02" db="EMBL/GenBank/DDBJ databases">
        <title>Draft genome sequence of Lysinibacillus odysseyi NBRC 100172.</title>
        <authorList>
            <person name="Zhang F."/>
            <person name="Wang G."/>
            <person name="Zhang L."/>
        </authorList>
    </citation>
    <scope>NUCLEOTIDE SEQUENCE [LARGE SCALE GENOMIC DNA]</scope>
    <source>
        <strain evidence="4 5">NBRC 100172</strain>
    </source>
</reference>
<evidence type="ECO:0000313" key="4">
    <source>
        <dbReference type="EMBL" id="KGR81793.1"/>
    </source>
</evidence>
<dbReference type="PANTHER" id="PTHR30055">
    <property type="entry name" value="HTH-TYPE TRANSCRIPTIONAL REGULATOR RUTR"/>
    <property type="match status" value="1"/>
</dbReference>
<proteinExistence type="predicted"/>
<dbReference type="PRINTS" id="PR00455">
    <property type="entry name" value="HTHTETR"/>
</dbReference>
<dbReference type="Proteomes" id="UP000030437">
    <property type="component" value="Unassembled WGS sequence"/>
</dbReference>
<dbReference type="GO" id="GO:0000976">
    <property type="term" value="F:transcription cis-regulatory region binding"/>
    <property type="evidence" value="ECO:0007669"/>
    <property type="project" value="TreeGrafter"/>
</dbReference>
<organism evidence="4 5">
    <name type="scientific">Lysinibacillus odysseyi 34hs-1 = NBRC 100172</name>
    <dbReference type="NCBI Taxonomy" id="1220589"/>
    <lineage>
        <taxon>Bacteria</taxon>
        <taxon>Bacillati</taxon>
        <taxon>Bacillota</taxon>
        <taxon>Bacilli</taxon>
        <taxon>Bacillales</taxon>
        <taxon>Bacillaceae</taxon>
        <taxon>Lysinibacillus</taxon>
    </lineage>
</organism>
<sequence>MQSKREIKRVESQKKIIDAAVRLFSKHSFAAISMRDIAKEAGISAALIYKYFDDQQHLYFEAMKMESKKLIKEMEGHDKLKDLVYCYIHYMFTEEVLYQMMAYYMLEINRPQESLPVVPEITRLMELFEQGLNEKSKEEARLEAQLLFSTLNGLLITYKNLPTLSQEHSLKHVHMLADRYLKHIKKDC</sequence>
<dbReference type="eggNOG" id="COG1309">
    <property type="taxonomic scope" value="Bacteria"/>
</dbReference>
<dbReference type="InterPro" id="IPR050109">
    <property type="entry name" value="HTH-type_TetR-like_transc_reg"/>
</dbReference>
<name>A0A0A3IG70_9BACI</name>
<keyword evidence="1 2" id="KW-0238">DNA-binding</keyword>
<feature type="domain" description="HTH tetR-type" evidence="3">
    <location>
        <begin position="10"/>
        <end position="70"/>
    </location>
</feature>
<dbReference type="InterPro" id="IPR009057">
    <property type="entry name" value="Homeodomain-like_sf"/>
</dbReference>
<accession>A0A0A3IG70</accession>
<evidence type="ECO:0000256" key="2">
    <source>
        <dbReference type="PROSITE-ProRule" id="PRU00335"/>
    </source>
</evidence>
<feature type="DNA-binding region" description="H-T-H motif" evidence="2">
    <location>
        <begin position="33"/>
        <end position="52"/>
    </location>
</feature>
<dbReference type="STRING" id="1220589.CD32_20910"/>
<comment type="caution">
    <text evidence="4">The sequence shown here is derived from an EMBL/GenBank/DDBJ whole genome shotgun (WGS) entry which is preliminary data.</text>
</comment>
<evidence type="ECO:0000259" key="3">
    <source>
        <dbReference type="PROSITE" id="PS50977"/>
    </source>
</evidence>
<dbReference type="GO" id="GO:0003700">
    <property type="term" value="F:DNA-binding transcription factor activity"/>
    <property type="evidence" value="ECO:0007669"/>
    <property type="project" value="TreeGrafter"/>
</dbReference>